<evidence type="ECO:0000313" key="5">
    <source>
        <dbReference type="Proteomes" id="UP000822688"/>
    </source>
</evidence>
<dbReference type="Gene3D" id="1.20.5.110">
    <property type="match status" value="1"/>
</dbReference>
<dbReference type="GO" id="GO:0005789">
    <property type="term" value="C:endoplasmic reticulum membrane"/>
    <property type="evidence" value="ECO:0007669"/>
    <property type="project" value="UniProtKB-SubCell"/>
</dbReference>
<protein>
    <recommendedName>
        <fullName evidence="1">Endoplasmic reticulum transmembrane protein</fullName>
    </recommendedName>
</protein>
<reference evidence="4" key="1">
    <citation type="submission" date="2020-06" db="EMBL/GenBank/DDBJ databases">
        <title>WGS assembly of Ceratodon purpureus strain R40.</title>
        <authorList>
            <person name="Carey S.B."/>
            <person name="Jenkins J."/>
            <person name="Shu S."/>
            <person name="Lovell J.T."/>
            <person name="Sreedasyam A."/>
            <person name="Maumus F."/>
            <person name="Tiley G.P."/>
            <person name="Fernandez-Pozo N."/>
            <person name="Barry K."/>
            <person name="Chen C."/>
            <person name="Wang M."/>
            <person name="Lipzen A."/>
            <person name="Daum C."/>
            <person name="Saski C.A."/>
            <person name="Payton A.C."/>
            <person name="Mcbreen J.C."/>
            <person name="Conrad R.E."/>
            <person name="Kollar L.M."/>
            <person name="Olsson S."/>
            <person name="Huttunen S."/>
            <person name="Landis J.B."/>
            <person name="Wickett N.J."/>
            <person name="Johnson M.G."/>
            <person name="Rensing S.A."/>
            <person name="Grimwood J."/>
            <person name="Schmutz J."/>
            <person name="Mcdaniel S.F."/>
        </authorList>
    </citation>
    <scope>NUCLEOTIDE SEQUENCE</scope>
    <source>
        <strain evidence="4">R40</strain>
    </source>
</reference>
<feature type="chain" id="PRO_5035886696" description="Endoplasmic reticulum transmembrane protein" evidence="3">
    <location>
        <begin position="17"/>
        <end position="232"/>
    </location>
</feature>
<keyword evidence="1" id="KW-0813">Transport</keyword>
<comment type="caution">
    <text evidence="4">The sequence shown here is derived from an EMBL/GenBank/DDBJ whole genome shotgun (WGS) entry which is preliminary data.</text>
</comment>
<keyword evidence="1" id="KW-0931">ER-Golgi transport</keyword>
<comment type="subcellular location">
    <subcellularLocation>
        <location evidence="1">Endoplasmic reticulum membrane</location>
        <topology evidence="1">Multi-pass membrane protein</topology>
    </subcellularLocation>
</comment>
<dbReference type="PANTHER" id="PTHR12701:SF18">
    <property type="entry name" value="ENDOPLASMIC RETICULUM TRANSMEMBRANE PROTEIN"/>
    <property type="match status" value="1"/>
</dbReference>
<dbReference type="InterPro" id="IPR008417">
    <property type="entry name" value="BAP29/BAP31"/>
</dbReference>
<dbReference type="GO" id="GO:0006888">
    <property type="term" value="P:endoplasmic reticulum to Golgi vesicle-mediated transport"/>
    <property type="evidence" value="ECO:0007669"/>
    <property type="project" value="UniProtKB-UniRule"/>
</dbReference>
<evidence type="ECO:0000256" key="1">
    <source>
        <dbReference type="RuleBase" id="RU367026"/>
    </source>
</evidence>
<organism evidence="4 5">
    <name type="scientific">Ceratodon purpureus</name>
    <name type="common">Fire moss</name>
    <name type="synonym">Dicranum purpureum</name>
    <dbReference type="NCBI Taxonomy" id="3225"/>
    <lineage>
        <taxon>Eukaryota</taxon>
        <taxon>Viridiplantae</taxon>
        <taxon>Streptophyta</taxon>
        <taxon>Embryophyta</taxon>
        <taxon>Bryophyta</taxon>
        <taxon>Bryophytina</taxon>
        <taxon>Bryopsida</taxon>
        <taxon>Dicranidae</taxon>
        <taxon>Pseudoditrichales</taxon>
        <taxon>Ditrichaceae</taxon>
        <taxon>Ceratodon</taxon>
    </lineage>
</organism>
<feature type="signal peptide" evidence="3">
    <location>
        <begin position="1"/>
        <end position="16"/>
    </location>
</feature>
<name>A0A8T0GN24_CERPU</name>
<dbReference type="AlphaFoldDB" id="A0A8T0GN24"/>
<dbReference type="PANTHER" id="PTHR12701">
    <property type="entry name" value="BCR-ASSOCIATED PROTEIN, BAP"/>
    <property type="match status" value="1"/>
</dbReference>
<dbReference type="GO" id="GO:0006886">
    <property type="term" value="P:intracellular protein transport"/>
    <property type="evidence" value="ECO:0007669"/>
    <property type="project" value="UniProtKB-UniRule"/>
</dbReference>
<proteinExistence type="inferred from homology"/>
<keyword evidence="3" id="KW-0732">Signal</keyword>
<keyword evidence="2" id="KW-0175">Coiled coil</keyword>
<dbReference type="EMBL" id="CM026430">
    <property type="protein sequence ID" value="KAG0560946.1"/>
    <property type="molecule type" value="Genomic_DNA"/>
</dbReference>
<keyword evidence="1" id="KW-0653">Protein transport</keyword>
<evidence type="ECO:0000256" key="3">
    <source>
        <dbReference type="SAM" id="SignalP"/>
    </source>
</evidence>
<dbReference type="Proteomes" id="UP000822688">
    <property type="component" value="Chromosome 9"/>
</dbReference>
<comment type="similarity">
    <text evidence="1">Belongs to the BCAP29/BCAP31 family.</text>
</comment>
<keyword evidence="1" id="KW-0256">Endoplasmic reticulum</keyword>
<dbReference type="GO" id="GO:0070973">
    <property type="term" value="P:protein localization to endoplasmic reticulum exit site"/>
    <property type="evidence" value="ECO:0007669"/>
    <property type="project" value="UniProtKB-UniRule"/>
</dbReference>
<feature type="coiled-coil region" evidence="2">
    <location>
        <begin position="110"/>
        <end position="194"/>
    </location>
</feature>
<sequence length="232" mass="25389">MLPLLVAAAGAEAVVAFLLASRVTPLVEGGNAVVEVCRRNKAARVLVKTATGAFVVRLASDVSSALRLQRRVAVADQLLAQTQLLEIALICFVLILELAVNSLYLSLKRAAGLKQEVDSLKKQLKGAQAAYVKLQDEVSLKAAKEENRLAVEVKSQKEIIFDLRQKLEQAQVDANSKEKELKSATTNLKALEKQTGGFQDEYMRVLDDNENLRNQLSLFDRKNASSGNKKNS</sequence>
<accession>A0A8T0GN24</accession>
<evidence type="ECO:0000313" key="4">
    <source>
        <dbReference type="EMBL" id="KAG0560946.1"/>
    </source>
</evidence>
<comment type="function">
    <text evidence="1">May play a role in anterograde transport of membrane proteins from the endoplasmic reticulum to the Golgi.</text>
</comment>
<evidence type="ECO:0000256" key="2">
    <source>
        <dbReference type="SAM" id="Coils"/>
    </source>
</evidence>
<keyword evidence="5" id="KW-1185">Reference proteome</keyword>
<gene>
    <name evidence="4" type="ORF">KC19_9G026100</name>
</gene>